<comment type="subcellular location">
    <subcellularLocation>
        <location evidence="1">Membrane</location>
        <topology evidence="1">Single-pass membrane protein</topology>
    </subcellularLocation>
</comment>
<name>A0A423PT21_9GAMM</name>
<dbReference type="NCBIfam" id="TIGR01352">
    <property type="entry name" value="tonB_Cterm"/>
    <property type="match status" value="1"/>
</dbReference>
<dbReference type="InterPro" id="IPR006260">
    <property type="entry name" value="TonB/TolA_C"/>
</dbReference>
<dbReference type="Proteomes" id="UP000283993">
    <property type="component" value="Unassembled WGS sequence"/>
</dbReference>
<feature type="region of interest" description="Disordered" evidence="5">
    <location>
        <begin position="110"/>
        <end position="133"/>
    </location>
</feature>
<evidence type="ECO:0000256" key="1">
    <source>
        <dbReference type="ARBA" id="ARBA00004167"/>
    </source>
</evidence>
<keyword evidence="4" id="KW-0472">Membrane</keyword>
<keyword evidence="2" id="KW-0812">Transmembrane</keyword>
<dbReference type="Gene3D" id="3.30.1150.10">
    <property type="match status" value="1"/>
</dbReference>
<dbReference type="Pfam" id="PF13103">
    <property type="entry name" value="TonB_2"/>
    <property type="match status" value="1"/>
</dbReference>
<dbReference type="AlphaFoldDB" id="A0A423PT21"/>
<accession>A0A423PT21</accession>
<protein>
    <recommendedName>
        <fullName evidence="8">TonB C-terminal domain-containing protein</fullName>
    </recommendedName>
</protein>
<evidence type="ECO:0000256" key="2">
    <source>
        <dbReference type="ARBA" id="ARBA00022692"/>
    </source>
</evidence>
<sequence>MGPDGRRFAVALSVAVAAHGLLLAGLMGRTPDIADPGDRPLRVTRSVAPAATRVADTVLAAQDQRGRNDRSQRARRALAASAPQRRAAQGPAAAQVTRYLIIAERPSGQLATGTARPVPAQSTPRPGLARNARGDARAAYLSRWQTRIETLGNRALPNTLLGGRDRRLTLAVRMAPDGTLRSARIVQSSGRRALDTAALRLVRTAAPYPPFDPGLAGANGELRFAYDWLFEAGGAARLRAPR</sequence>
<dbReference type="EMBL" id="AYKH01000008">
    <property type="protein sequence ID" value="ROO28750.1"/>
    <property type="molecule type" value="Genomic_DNA"/>
</dbReference>
<dbReference type="RefSeq" id="WP_123630567.1">
    <property type="nucleotide sequence ID" value="NZ_AYKH01000008.1"/>
</dbReference>
<evidence type="ECO:0000256" key="3">
    <source>
        <dbReference type="ARBA" id="ARBA00022989"/>
    </source>
</evidence>
<evidence type="ECO:0000313" key="7">
    <source>
        <dbReference type="Proteomes" id="UP000283993"/>
    </source>
</evidence>
<evidence type="ECO:0008006" key="8">
    <source>
        <dbReference type="Google" id="ProtNLM"/>
    </source>
</evidence>
<reference evidence="6 7" key="1">
    <citation type="submission" date="2013-10" db="EMBL/GenBank/DDBJ databases">
        <title>Salinisphaera orenii MK-B5 Genome Sequencing.</title>
        <authorList>
            <person name="Lai Q."/>
            <person name="Li C."/>
            <person name="Shao Z."/>
        </authorList>
    </citation>
    <scope>NUCLEOTIDE SEQUENCE [LARGE SCALE GENOMIC DNA]</scope>
    <source>
        <strain evidence="6 7">MK-B5</strain>
    </source>
</reference>
<comment type="caution">
    <text evidence="6">The sequence shown here is derived from an EMBL/GenBank/DDBJ whole genome shotgun (WGS) entry which is preliminary data.</text>
</comment>
<evidence type="ECO:0000256" key="4">
    <source>
        <dbReference type="ARBA" id="ARBA00023136"/>
    </source>
</evidence>
<keyword evidence="7" id="KW-1185">Reference proteome</keyword>
<evidence type="ECO:0000313" key="6">
    <source>
        <dbReference type="EMBL" id="ROO28750.1"/>
    </source>
</evidence>
<gene>
    <name evidence="6" type="ORF">SAOR_05545</name>
</gene>
<proteinExistence type="predicted"/>
<organism evidence="6 7">
    <name type="scientific">Salinisphaera orenii MK-B5</name>
    <dbReference type="NCBI Taxonomy" id="856730"/>
    <lineage>
        <taxon>Bacteria</taxon>
        <taxon>Pseudomonadati</taxon>
        <taxon>Pseudomonadota</taxon>
        <taxon>Gammaproteobacteria</taxon>
        <taxon>Salinisphaerales</taxon>
        <taxon>Salinisphaeraceae</taxon>
        <taxon>Salinisphaera</taxon>
    </lineage>
</organism>
<dbReference type="SUPFAM" id="SSF74653">
    <property type="entry name" value="TolA/TonB C-terminal domain"/>
    <property type="match status" value="1"/>
</dbReference>
<evidence type="ECO:0000256" key="5">
    <source>
        <dbReference type="SAM" id="MobiDB-lite"/>
    </source>
</evidence>
<dbReference type="GO" id="GO:0016020">
    <property type="term" value="C:membrane"/>
    <property type="evidence" value="ECO:0007669"/>
    <property type="project" value="UniProtKB-SubCell"/>
</dbReference>
<keyword evidence="3" id="KW-1133">Transmembrane helix</keyword>